<feature type="region of interest" description="Disordered" evidence="1">
    <location>
        <begin position="24"/>
        <end position="49"/>
    </location>
</feature>
<keyword evidence="3" id="KW-1185">Reference proteome</keyword>
<gene>
    <name evidence="2" type="ORF">NPIL_70641</name>
</gene>
<accession>A0A8X6PNV3</accession>
<feature type="compositionally biased region" description="Acidic residues" evidence="1">
    <location>
        <begin position="40"/>
        <end position="49"/>
    </location>
</feature>
<feature type="region of interest" description="Disordered" evidence="1">
    <location>
        <begin position="70"/>
        <end position="90"/>
    </location>
</feature>
<evidence type="ECO:0000313" key="3">
    <source>
        <dbReference type="Proteomes" id="UP000887013"/>
    </source>
</evidence>
<proteinExistence type="predicted"/>
<organism evidence="2 3">
    <name type="scientific">Nephila pilipes</name>
    <name type="common">Giant wood spider</name>
    <name type="synonym">Nephila maculata</name>
    <dbReference type="NCBI Taxonomy" id="299642"/>
    <lineage>
        <taxon>Eukaryota</taxon>
        <taxon>Metazoa</taxon>
        <taxon>Ecdysozoa</taxon>
        <taxon>Arthropoda</taxon>
        <taxon>Chelicerata</taxon>
        <taxon>Arachnida</taxon>
        <taxon>Araneae</taxon>
        <taxon>Araneomorphae</taxon>
        <taxon>Entelegynae</taxon>
        <taxon>Araneoidea</taxon>
        <taxon>Nephilidae</taxon>
        <taxon>Nephila</taxon>
    </lineage>
</organism>
<comment type="caution">
    <text evidence="2">The sequence shown here is derived from an EMBL/GenBank/DDBJ whole genome shotgun (WGS) entry which is preliminary data.</text>
</comment>
<sequence length="118" mass="13332">MELLREFCVQNKLNRLTAHQRQNVTGASNKFPNDFSHESGDEEFVPPTEADDILDSDDDEELIMQEATCQQNDSAIGNTLPPPPPDRLHAKVDHTTCLEQRLDHKLLTTEAAKQTSIY</sequence>
<name>A0A8X6PNV3_NEPPI</name>
<reference evidence="2" key="1">
    <citation type="submission" date="2020-08" db="EMBL/GenBank/DDBJ databases">
        <title>Multicomponent nature underlies the extraordinary mechanical properties of spider dragline silk.</title>
        <authorList>
            <person name="Kono N."/>
            <person name="Nakamura H."/>
            <person name="Mori M."/>
            <person name="Yoshida Y."/>
            <person name="Ohtoshi R."/>
            <person name="Malay A.D."/>
            <person name="Moran D.A.P."/>
            <person name="Tomita M."/>
            <person name="Numata K."/>
            <person name="Arakawa K."/>
        </authorList>
    </citation>
    <scope>NUCLEOTIDE SEQUENCE</scope>
</reference>
<dbReference type="Proteomes" id="UP000887013">
    <property type="component" value="Unassembled WGS sequence"/>
</dbReference>
<evidence type="ECO:0000256" key="1">
    <source>
        <dbReference type="SAM" id="MobiDB-lite"/>
    </source>
</evidence>
<evidence type="ECO:0000313" key="2">
    <source>
        <dbReference type="EMBL" id="GFT74320.1"/>
    </source>
</evidence>
<protein>
    <submittedName>
        <fullName evidence="2">Uncharacterized protein</fullName>
    </submittedName>
</protein>
<dbReference type="EMBL" id="BMAW01070650">
    <property type="protein sequence ID" value="GFT74320.1"/>
    <property type="molecule type" value="Genomic_DNA"/>
</dbReference>
<dbReference type="AlphaFoldDB" id="A0A8X6PNV3"/>